<dbReference type="Proteomes" id="UP000239757">
    <property type="component" value="Unassembled WGS sequence"/>
</dbReference>
<sequence>MKTHLLKIPNQVVEQCKSGTDEILRELRREHEAAERRKQAWPYNQNGKQITCHFPKVSSGGAMLLMAVDSSDKTKDVEYIASLFIEGIKKIGAQNAMQALSDNASNSKSAGVLIESKFPHIGLLVAAESRFVSNIIVAERLMEVKEALDKTMVDQDWKEFKVNGKTPVELNARKIRNLLVSETWWDKIDFLFDFFRKFDKDKSYIASNLWQVGFNEEKIKEIFFMMRIKT</sequence>
<organism evidence="2 3">
    <name type="scientific">Gossypium barbadense</name>
    <name type="common">Sea Island cotton</name>
    <name type="synonym">Hibiscus barbadensis</name>
    <dbReference type="NCBI Taxonomy" id="3634"/>
    <lineage>
        <taxon>Eukaryota</taxon>
        <taxon>Viridiplantae</taxon>
        <taxon>Streptophyta</taxon>
        <taxon>Embryophyta</taxon>
        <taxon>Tracheophyta</taxon>
        <taxon>Spermatophyta</taxon>
        <taxon>Magnoliopsida</taxon>
        <taxon>eudicotyledons</taxon>
        <taxon>Gunneridae</taxon>
        <taxon>Pentapetalae</taxon>
        <taxon>rosids</taxon>
        <taxon>malvids</taxon>
        <taxon>Malvales</taxon>
        <taxon>Malvaceae</taxon>
        <taxon>Malvoideae</taxon>
        <taxon>Gossypium</taxon>
    </lineage>
</organism>
<dbReference type="AlphaFoldDB" id="A0A2P5YVY8"/>
<dbReference type="EMBL" id="KZ662737">
    <property type="protein sequence ID" value="PPS19777.1"/>
    <property type="molecule type" value="Genomic_DNA"/>
</dbReference>
<reference evidence="2 3" key="1">
    <citation type="submission" date="2015-01" db="EMBL/GenBank/DDBJ databases">
        <title>Genome of allotetraploid Gossypium barbadense reveals genomic plasticity and fiber elongation in cotton evolution.</title>
        <authorList>
            <person name="Chen X."/>
            <person name="Liu X."/>
            <person name="Zhao B."/>
            <person name="Zheng H."/>
            <person name="Hu Y."/>
            <person name="Lu G."/>
            <person name="Yang C."/>
            <person name="Chen J."/>
            <person name="Shan C."/>
            <person name="Zhang L."/>
            <person name="Zhou Y."/>
            <person name="Wang L."/>
            <person name="Guo W."/>
            <person name="Bai Y."/>
            <person name="Ruan J."/>
            <person name="Shangguan X."/>
            <person name="Mao Y."/>
            <person name="Jiang J."/>
            <person name="Zhu Y."/>
            <person name="Lei J."/>
            <person name="Kang H."/>
            <person name="Chen S."/>
            <person name="He X."/>
            <person name="Wang R."/>
            <person name="Wang Y."/>
            <person name="Chen J."/>
            <person name="Wang L."/>
            <person name="Yu S."/>
            <person name="Wang B."/>
            <person name="Wei J."/>
            <person name="Song S."/>
            <person name="Lu X."/>
            <person name="Gao Z."/>
            <person name="Gu W."/>
            <person name="Deng X."/>
            <person name="Ma D."/>
            <person name="Wang S."/>
            <person name="Liang W."/>
            <person name="Fang L."/>
            <person name="Cai C."/>
            <person name="Zhu X."/>
            <person name="Zhou B."/>
            <person name="Zhang Y."/>
            <person name="Chen Z."/>
            <person name="Xu S."/>
            <person name="Zhu R."/>
            <person name="Wang S."/>
            <person name="Zhang T."/>
            <person name="Zhao G."/>
        </authorList>
    </citation>
    <scope>NUCLEOTIDE SEQUENCE [LARGE SCALE GENOMIC DNA]</scope>
    <source>
        <strain evidence="3">cv. Xinhai21</strain>
        <tissue evidence="2">Leaf</tissue>
    </source>
</reference>
<gene>
    <name evidence="2" type="ORF">GOBAR_AA00795</name>
</gene>
<dbReference type="OrthoDB" id="1936192at2759"/>
<feature type="domain" description="DUF659" evidence="1">
    <location>
        <begin position="53"/>
        <end position="125"/>
    </location>
</feature>
<dbReference type="InterPro" id="IPR007021">
    <property type="entry name" value="DUF659"/>
</dbReference>
<name>A0A2P5YVY8_GOSBA</name>
<evidence type="ECO:0000313" key="3">
    <source>
        <dbReference type="Proteomes" id="UP000239757"/>
    </source>
</evidence>
<accession>A0A2P5YVY8</accession>
<evidence type="ECO:0000313" key="2">
    <source>
        <dbReference type="EMBL" id="PPS19777.1"/>
    </source>
</evidence>
<evidence type="ECO:0000259" key="1">
    <source>
        <dbReference type="Pfam" id="PF04937"/>
    </source>
</evidence>
<proteinExistence type="predicted"/>
<protein>
    <recommendedName>
        <fullName evidence="1">DUF659 domain-containing protein</fullName>
    </recommendedName>
</protein>
<dbReference type="Pfam" id="PF04937">
    <property type="entry name" value="DUF659"/>
    <property type="match status" value="1"/>
</dbReference>